<keyword evidence="3" id="KW-0347">Helicase</keyword>
<evidence type="ECO:0000313" key="9">
    <source>
        <dbReference type="EMBL" id="CAE0064973.1"/>
    </source>
</evidence>
<keyword evidence="1" id="KW-0547">Nucleotide-binding</keyword>
<evidence type="ECO:0000256" key="1">
    <source>
        <dbReference type="ARBA" id="ARBA00022741"/>
    </source>
</evidence>
<keyword evidence="2" id="KW-0378">Hydrolase</keyword>
<dbReference type="Pfam" id="PF13086">
    <property type="entry name" value="AAA_11"/>
    <property type="match status" value="1"/>
</dbReference>
<feature type="compositionally biased region" description="Polar residues" evidence="5">
    <location>
        <begin position="347"/>
        <end position="357"/>
    </location>
</feature>
<feature type="compositionally biased region" description="Basic and acidic residues" evidence="5">
    <location>
        <begin position="978"/>
        <end position="994"/>
    </location>
</feature>
<feature type="compositionally biased region" description="Polar residues" evidence="5">
    <location>
        <begin position="99"/>
        <end position="111"/>
    </location>
</feature>
<dbReference type="AlphaFoldDB" id="A0A7S3A8F2"/>
<dbReference type="InterPro" id="IPR027417">
    <property type="entry name" value="P-loop_NTPase"/>
</dbReference>
<dbReference type="InterPro" id="IPR045055">
    <property type="entry name" value="DNA2/NAM7-like"/>
</dbReference>
<feature type="region of interest" description="Disordered" evidence="5">
    <location>
        <begin position="337"/>
        <end position="357"/>
    </location>
</feature>
<dbReference type="CDD" id="cd18808">
    <property type="entry name" value="SF1_C_Upf1"/>
    <property type="match status" value="1"/>
</dbReference>
<organism evidence="11">
    <name type="scientific">Rhodosorus marinus</name>
    <dbReference type="NCBI Taxonomy" id="101924"/>
    <lineage>
        <taxon>Eukaryota</taxon>
        <taxon>Rhodophyta</taxon>
        <taxon>Stylonematophyceae</taxon>
        <taxon>Stylonematales</taxon>
        <taxon>Stylonemataceae</taxon>
        <taxon>Rhodosorus</taxon>
    </lineage>
</organism>
<dbReference type="EMBL" id="HBHW01042718">
    <property type="protein sequence ID" value="CAE0064975.1"/>
    <property type="molecule type" value="Transcribed_RNA"/>
</dbReference>
<dbReference type="InterPro" id="IPR047187">
    <property type="entry name" value="SF1_C_Upf1"/>
</dbReference>
<feature type="domain" description="DNA2/NAM7 helicase helicase" evidence="7">
    <location>
        <begin position="272"/>
        <end position="604"/>
    </location>
</feature>
<evidence type="ECO:0000256" key="6">
    <source>
        <dbReference type="SAM" id="SignalP"/>
    </source>
</evidence>
<evidence type="ECO:0000259" key="8">
    <source>
        <dbReference type="Pfam" id="PF13087"/>
    </source>
</evidence>
<dbReference type="Gene3D" id="3.40.50.300">
    <property type="entry name" value="P-loop containing nucleotide triphosphate hydrolases"/>
    <property type="match status" value="2"/>
</dbReference>
<dbReference type="GO" id="GO:0005524">
    <property type="term" value="F:ATP binding"/>
    <property type="evidence" value="ECO:0007669"/>
    <property type="project" value="UniProtKB-KW"/>
</dbReference>
<reference evidence="11" key="1">
    <citation type="submission" date="2021-01" db="EMBL/GenBank/DDBJ databases">
        <authorList>
            <person name="Corre E."/>
            <person name="Pelletier E."/>
            <person name="Niang G."/>
            <person name="Scheremetjew M."/>
            <person name="Finn R."/>
            <person name="Kale V."/>
            <person name="Holt S."/>
            <person name="Cochrane G."/>
            <person name="Meng A."/>
            <person name="Brown T."/>
            <person name="Cohen L."/>
        </authorList>
    </citation>
    <scope>NUCLEOTIDE SEQUENCE</scope>
    <source>
        <strain evidence="11">CCMP 769</strain>
    </source>
</reference>
<feature type="domain" description="DNA2/NAM7 helicase-like C-terminal" evidence="8">
    <location>
        <begin position="613"/>
        <end position="814"/>
    </location>
</feature>
<dbReference type="PANTHER" id="PTHR10887:SF495">
    <property type="entry name" value="HELICASE SENATAXIN ISOFORM X1-RELATED"/>
    <property type="match status" value="1"/>
</dbReference>
<dbReference type="SUPFAM" id="SSF52540">
    <property type="entry name" value="P-loop containing nucleoside triphosphate hydrolases"/>
    <property type="match status" value="1"/>
</dbReference>
<feature type="region of interest" description="Disordered" evidence="5">
    <location>
        <begin position="962"/>
        <end position="1091"/>
    </location>
</feature>
<evidence type="ECO:0000256" key="5">
    <source>
        <dbReference type="SAM" id="MobiDB-lite"/>
    </source>
</evidence>
<protein>
    <recommendedName>
        <fullName evidence="12">RNA helicase</fullName>
    </recommendedName>
</protein>
<feature type="chain" id="PRO_5036403911" description="RNA helicase" evidence="6">
    <location>
        <begin position="17"/>
        <end position="1118"/>
    </location>
</feature>
<dbReference type="GO" id="GO:0004386">
    <property type="term" value="F:helicase activity"/>
    <property type="evidence" value="ECO:0007669"/>
    <property type="project" value="UniProtKB-KW"/>
</dbReference>
<dbReference type="InterPro" id="IPR041677">
    <property type="entry name" value="DNA2/NAM7_AAA_11"/>
</dbReference>
<sequence length="1118" mass="122469">MWTALCLLQVRLANFALEPFEEIERAMVARQYIPFSELVCKINPAKLAQEATSQSPQSTFRDADEYIAYFEPLILAELKAEFSNAVEKFARDGGEASAFRSSLPPQGNRKGSSGRKDDAGCPLRAVILFARVENVFQLVEAQPFNNPHNVGLREGDTIAAWACGKTPSANAQKALPGSSTIGLVERVTPLGNTFFKTILPEGSPPLKDGTEIVLLKLGSIITYQREREALYRLPRATLLSGLLQPASPIAQATNAKRTTAQFLEMVVSQNGLNASQADAVISAVKSSTGFRIIQGPPGTGKTRTLVALLNVIHVLEYQVYYESFLRSIQVPLSDSRSDSAAAHHHNGNPNRLDINQNPGSLKSMLASLGKTLAEVPRERSRRPRMLVCAPSNAAVDEALTRVINEGFLDDYGRRYSPELARLGSKEVISSGARFVSAQGQAEAFLERALGPHNKKSPHGGDPSRMQLWISDWTKRTDGLLLELKHTKRKPEIAPKLVDIHEQLGRLERDMVRFEIASSTVLSREEKARRIERAYIEDAQLVFATLSGVATLMSALGGADLTFETLVIDEAAQATEPSSIIPLAFGVRRCMMVGDPQQLPATIFSTGSTMISYGISLLERLVKAGTPVLLLDTQYRMHPAISMFPSKHFYNSRLQDGANVLGPGRARSYHDDDRKPLLGPYVFVDVQSGTEEKSSSERSMYNSAEADLAISIVKKFLVEFGNDMLPEKGSHGIAVVTPYRKQLVWLKRALHRKKVHLSEVEVDTVDAFQGREKDVIIFSCVRTTMNRGIGFVRDIRRMNVGITRARCSMIILGNAASLSRGSEDWASLILDAKSRGLFIQINEMSQDVRISSVLLPDYAANSHDSMGSGSETTLARDPRLKREEERAKLLNATRGKGTAARNDPRKTFDSPSVKASGFESNDESSDNDSRTNATVDNPLEDLSQLEGLGLMVSKYLESRKRKQSAVETQTAEGVPPKALEVHKISTTSDPRRSRPMEQTSPVLAEDPDGRDPSAILPGERRDSDKGEKNEAHANENGASPKAPNASDPRKRRPVEHASVVLQTRLKTPISEESLSAMPEKRDSGTKTGMSSSLQDAIKALHSAVNTATAEGLLKNSKSS</sequence>
<dbReference type="EMBL" id="HBHW01042727">
    <property type="protein sequence ID" value="CAE0064983.1"/>
    <property type="molecule type" value="Transcribed_RNA"/>
</dbReference>
<evidence type="ECO:0000256" key="4">
    <source>
        <dbReference type="ARBA" id="ARBA00022840"/>
    </source>
</evidence>
<keyword evidence="6" id="KW-0732">Signal</keyword>
<feature type="signal peptide" evidence="6">
    <location>
        <begin position="1"/>
        <end position="16"/>
    </location>
</feature>
<feature type="compositionally biased region" description="Polar residues" evidence="5">
    <location>
        <begin position="1059"/>
        <end position="1072"/>
    </location>
</feature>
<evidence type="ECO:0000259" key="7">
    <source>
        <dbReference type="Pfam" id="PF13086"/>
    </source>
</evidence>
<dbReference type="GO" id="GO:0005694">
    <property type="term" value="C:chromosome"/>
    <property type="evidence" value="ECO:0007669"/>
    <property type="project" value="UniProtKB-ARBA"/>
</dbReference>
<dbReference type="InterPro" id="IPR041679">
    <property type="entry name" value="DNA2/NAM7-like_C"/>
</dbReference>
<dbReference type="GO" id="GO:0016787">
    <property type="term" value="F:hydrolase activity"/>
    <property type="evidence" value="ECO:0007669"/>
    <property type="project" value="UniProtKB-KW"/>
</dbReference>
<feature type="region of interest" description="Disordered" evidence="5">
    <location>
        <begin position="96"/>
        <end position="117"/>
    </location>
</feature>
<dbReference type="Pfam" id="PF13087">
    <property type="entry name" value="AAA_12"/>
    <property type="match status" value="1"/>
</dbReference>
<accession>A0A7S3A8F2</accession>
<name>A0A7S3A8F2_9RHOD</name>
<dbReference type="EMBL" id="HBHW01042716">
    <property type="protein sequence ID" value="CAE0064973.1"/>
    <property type="molecule type" value="Transcribed_RNA"/>
</dbReference>
<evidence type="ECO:0000313" key="10">
    <source>
        <dbReference type="EMBL" id="CAE0064975.1"/>
    </source>
</evidence>
<evidence type="ECO:0000256" key="3">
    <source>
        <dbReference type="ARBA" id="ARBA00022806"/>
    </source>
</evidence>
<evidence type="ECO:0000313" key="11">
    <source>
        <dbReference type="EMBL" id="CAE0064983.1"/>
    </source>
</evidence>
<feature type="compositionally biased region" description="Polar residues" evidence="5">
    <location>
        <begin position="861"/>
        <end position="872"/>
    </location>
</feature>
<evidence type="ECO:0008006" key="12">
    <source>
        <dbReference type="Google" id="ProtNLM"/>
    </source>
</evidence>
<feature type="region of interest" description="Disordered" evidence="5">
    <location>
        <begin position="860"/>
        <end position="939"/>
    </location>
</feature>
<keyword evidence="4" id="KW-0067">ATP-binding</keyword>
<dbReference type="PANTHER" id="PTHR10887">
    <property type="entry name" value="DNA2/NAM7 HELICASE FAMILY"/>
    <property type="match status" value="1"/>
</dbReference>
<feature type="compositionally biased region" description="Basic and acidic residues" evidence="5">
    <location>
        <begin position="873"/>
        <end position="887"/>
    </location>
</feature>
<evidence type="ECO:0000256" key="2">
    <source>
        <dbReference type="ARBA" id="ARBA00022801"/>
    </source>
</evidence>
<feature type="compositionally biased region" description="Basic and acidic residues" evidence="5">
    <location>
        <begin position="1017"/>
        <end position="1032"/>
    </location>
</feature>
<dbReference type="FunFam" id="3.40.50.300:FF:000326">
    <property type="entry name" value="P-loop containing nucleoside triphosphate hydrolase"/>
    <property type="match status" value="1"/>
</dbReference>
<gene>
    <name evidence="9" type="ORF">RMAR00112_LOCUS33045</name>
    <name evidence="10" type="ORF">RMAR00112_LOCUS33047</name>
    <name evidence="11" type="ORF">RMAR00112_LOCUS33055</name>
</gene>
<dbReference type="CDD" id="cd18042">
    <property type="entry name" value="DEXXQc_SETX"/>
    <property type="match status" value="1"/>
</dbReference>
<proteinExistence type="predicted"/>